<dbReference type="SUPFAM" id="SSF56112">
    <property type="entry name" value="Protein kinase-like (PK-like)"/>
    <property type="match status" value="1"/>
</dbReference>
<evidence type="ECO:0000256" key="1">
    <source>
        <dbReference type="SAM" id="MobiDB-lite"/>
    </source>
</evidence>
<dbReference type="PROSITE" id="PS50011">
    <property type="entry name" value="PROTEIN_KINASE_DOM"/>
    <property type="match status" value="1"/>
</dbReference>
<dbReference type="InterPro" id="IPR011009">
    <property type="entry name" value="Kinase-like_dom_sf"/>
</dbReference>
<feature type="region of interest" description="Disordered" evidence="1">
    <location>
        <begin position="573"/>
        <end position="604"/>
    </location>
</feature>
<proteinExistence type="predicted"/>
<keyword evidence="3" id="KW-0808">Transferase</keyword>
<dbReference type="PANTHER" id="PTHR12984:SF3">
    <property type="entry name" value="N-TERMINAL KINASE-LIKE PROTEIN"/>
    <property type="match status" value="1"/>
</dbReference>
<dbReference type="PANTHER" id="PTHR12984">
    <property type="entry name" value="SCY1-RELATED S/T PROTEIN KINASE-LIKE"/>
    <property type="match status" value="1"/>
</dbReference>
<dbReference type="eggNOG" id="KOG1243">
    <property type="taxonomic scope" value="Eukaryota"/>
</dbReference>
<dbReference type="VEuPathDB" id="FungiDB:H310_13073"/>
<dbReference type="GO" id="GO:0005524">
    <property type="term" value="F:ATP binding"/>
    <property type="evidence" value="ECO:0007669"/>
    <property type="project" value="InterPro"/>
</dbReference>
<dbReference type="GeneID" id="20090123"/>
<dbReference type="Pfam" id="PF00069">
    <property type="entry name" value="Pkinase"/>
    <property type="match status" value="1"/>
</dbReference>
<dbReference type="STRING" id="157072.A0A024TF27"/>
<organism evidence="3">
    <name type="scientific">Aphanomyces invadans</name>
    <dbReference type="NCBI Taxonomy" id="157072"/>
    <lineage>
        <taxon>Eukaryota</taxon>
        <taxon>Sar</taxon>
        <taxon>Stramenopiles</taxon>
        <taxon>Oomycota</taxon>
        <taxon>Saprolegniomycetes</taxon>
        <taxon>Saprolegniales</taxon>
        <taxon>Verrucalvaceae</taxon>
        <taxon>Aphanomyces</taxon>
    </lineage>
</organism>
<dbReference type="AlphaFoldDB" id="A0A024TF27"/>
<dbReference type="InterPro" id="IPR011989">
    <property type="entry name" value="ARM-like"/>
</dbReference>
<dbReference type="Gene3D" id="1.10.510.10">
    <property type="entry name" value="Transferase(Phosphotransferase) domain 1"/>
    <property type="match status" value="1"/>
</dbReference>
<dbReference type="SUPFAM" id="SSF48371">
    <property type="entry name" value="ARM repeat"/>
    <property type="match status" value="1"/>
</dbReference>
<feature type="compositionally biased region" description="Basic and acidic residues" evidence="1">
    <location>
        <begin position="573"/>
        <end position="586"/>
    </location>
</feature>
<dbReference type="InterPro" id="IPR051177">
    <property type="entry name" value="CIK-Related_Protein"/>
</dbReference>
<evidence type="ECO:0000313" key="3">
    <source>
        <dbReference type="EMBL" id="ETV92619.1"/>
    </source>
</evidence>
<dbReference type="EMBL" id="KI913998">
    <property type="protein sequence ID" value="ETV92619.1"/>
    <property type="molecule type" value="Genomic_DNA"/>
</dbReference>
<dbReference type="Gene3D" id="1.25.10.10">
    <property type="entry name" value="Leucine-rich Repeat Variant"/>
    <property type="match status" value="1"/>
</dbReference>
<dbReference type="Gene3D" id="3.30.200.20">
    <property type="entry name" value="Phosphorylase Kinase, domain 1"/>
    <property type="match status" value="1"/>
</dbReference>
<protein>
    <submittedName>
        <fullName evidence="3">SCY1 protein kinase</fullName>
    </submittedName>
</protein>
<accession>A0A024TF27</accession>
<name>A0A024TF27_9STRA</name>
<sequence length="777" mass="84488">MNFLKNTVMGLGSAFTSGGVGSLPFTVIDAAGDDSPVLPEFLLLKAKSKQDGSAVSVFKSQGPPCPLTQNCLRRIKTLRHPNVLAFIDGTEVPNGNIFIVTEEVMPLRTFLDDIRARNGLLSEEETLAVSWGLRSILSALKFINMDCKMVHGRVHPESIFVTKGGDWKLAGFQLTGELTMGDPFVVHHRSSGPKSLMDQEMRYKAPELSRGDWSSIVSSAPHSIDMYAFACTVIHIFNPTFSTPTDTRNVPSGLTAAVKRATDPTPSRRLTPDQGLQISYFASDFIRQMGFLEQLPVKSSDEKSEFYKELVANVDKLPRHMALYKVLPALKAVVDFGVATGAGGKAATFKLDPCESQMLPAMVKIGSHLPAEDFKDQVLPTLVKLFGCNDRAVRVQLLQMMDLFAVHFDAKLVNSAVVFDNICTGFNDTMPLLRELTMKSMLHIADKLSDSNLNQKLMKFFAKLQVDPEPAIRTNTTICLGKVATYMNTPTRTKVLLPAFCRALKDPFPHARMAGLRTLVACDEHFTHQEIASTIIPSISPLMLDVSPSVRDEAMASMTQYMAKIRDEAARMKAKDDEQEKERLAKVSDGPPVTSATTETKPAALPATASVPRSTGLFNAADDAIDDFDEDGWGNDDLDALASPPSIASSMTQPNTGSFASLSLGLPTAKQPTPSLSMGLSTQKTPAESSFFDEWGTTSPQPATAPLSRPVSGMRLGGVAKPKPTTTSLATPAPVVVEPPVRKTIQERRVERAKKEPLGASKLASKPKGGDNWDWDM</sequence>
<dbReference type="RefSeq" id="XP_008878655.1">
    <property type="nucleotide sequence ID" value="XM_008880433.1"/>
</dbReference>
<dbReference type="SMART" id="SM00220">
    <property type="entry name" value="S_TKc"/>
    <property type="match status" value="1"/>
</dbReference>
<keyword evidence="3" id="KW-0418">Kinase</keyword>
<feature type="region of interest" description="Disordered" evidence="1">
    <location>
        <begin position="719"/>
        <end position="777"/>
    </location>
</feature>
<dbReference type="GO" id="GO:0004672">
    <property type="term" value="F:protein kinase activity"/>
    <property type="evidence" value="ECO:0007669"/>
    <property type="project" value="InterPro"/>
</dbReference>
<feature type="compositionally biased region" description="Basic and acidic residues" evidence="1">
    <location>
        <begin position="740"/>
        <end position="757"/>
    </location>
</feature>
<dbReference type="InterPro" id="IPR016024">
    <property type="entry name" value="ARM-type_fold"/>
</dbReference>
<feature type="domain" description="Protein kinase" evidence="2">
    <location>
        <begin position="9"/>
        <end position="330"/>
    </location>
</feature>
<dbReference type="OrthoDB" id="447103at2759"/>
<evidence type="ECO:0000259" key="2">
    <source>
        <dbReference type="PROSITE" id="PS50011"/>
    </source>
</evidence>
<reference evidence="3" key="1">
    <citation type="submission" date="2013-12" db="EMBL/GenBank/DDBJ databases">
        <title>The Genome Sequence of Aphanomyces invadans NJM9701.</title>
        <authorList>
            <consortium name="The Broad Institute Genomics Platform"/>
            <person name="Russ C."/>
            <person name="Tyler B."/>
            <person name="van West P."/>
            <person name="Dieguez-Uribeondo J."/>
            <person name="Young S.K."/>
            <person name="Zeng Q."/>
            <person name="Gargeya S."/>
            <person name="Fitzgerald M."/>
            <person name="Abouelleil A."/>
            <person name="Alvarado L."/>
            <person name="Chapman S.B."/>
            <person name="Gainer-Dewar J."/>
            <person name="Goldberg J."/>
            <person name="Griggs A."/>
            <person name="Gujja S."/>
            <person name="Hansen M."/>
            <person name="Howarth C."/>
            <person name="Imamovic A."/>
            <person name="Ireland A."/>
            <person name="Larimer J."/>
            <person name="McCowan C."/>
            <person name="Murphy C."/>
            <person name="Pearson M."/>
            <person name="Poon T.W."/>
            <person name="Priest M."/>
            <person name="Roberts A."/>
            <person name="Saif S."/>
            <person name="Shea T."/>
            <person name="Sykes S."/>
            <person name="Wortman J."/>
            <person name="Nusbaum C."/>
            <person name="Birren B."/>
        </authorList>
    </citation>
    <scope>NUCLEOTIDE SEQUENCE [LARGE SCALE GENOMIC DNA]</scope>
    <source>
        <strain evidence="3">NJM9701</strain>
    </source>
</reference>
<gene>
    <name evidence="3" type="ORF">H310_13073</name>
</gene>
<dbReference type="InterPro" id="IPR000719">
    <property type="entry name" value="Prot_kinase_dom"/>
</dbReference>